<evidence type="ECO:0000313" key="1">
    <source>
        <dbReference type="EMBL" id="AHX11312.1"/>
    </source>
</evidence>
<protein>
    <submittedName>
        <fullName evidence="1">Uncharacterized protein</fullName>
    </submittedName>
</protein>
<evidence type="ECO:0000313" key="2">
    <source>
        <dbReference type="Proteomes" id="UP000023755"/>
    </source>
</evidence>
<proteinExistence type="predicted"/>
<dbReference type="HOGENOM" id="CLU_3082276_0_0_5"/>
<sequence length="52" mass="5923">MRLKTSILQVDKCIYVYSGELTSYSCMCGTWILPYLGESSAIQRFNNVLRLG</sequence>
<gene>
    <name evidence="1" type="ORF">NHE_0360</name>
</gene>
<accession>X5GW60</accession>
<dbReference type="EMBL" id="CP007481">
    <property type="protein sequence ID" value="AHX11312.1"/>
    <property type="molecule type" value="Genomic_DNA"/>
</dbReference>
<organism evidence="1 2">
    <name type="scientific">Neorickettsia helminthoeca str. Oregon</name>
    <dbReference type="NCBI Taxonomy" id="1286528"/>
    <lineage>
        <taxon>Bacteria</taxon>
        <taxon>Pseudomonadati</taxon>
        <taxon>Pseudomonadota</taxon>
        <taxon>Alphaproteobacteria</taxon>
        <taxon>Rickettsiales</taxon>
        <taxon>Anaplasmataceae</taxon>
        <taxon>Neorickettsia</taxon>
    </lineage>
</organism>
<dbReference type="STRING" id="1286528.NHE_0360"/>
<dbReference type="Proteomes" id="UP000023755">
    <property type="component" value="Chromosome"/>
</dbReference>
<dbReference type="KEGG" id="nhm:NHE_0360"/>
<dbReference type="AlphaFoldDB" id="X5GW60"/>
<keyword evidence="2" id="KW-1185">Reference proteome</keyword>
<reference evidence="1 2" key="1">
    <citation type="submission" date="2014-03" db="EMBL/GenBank/DDBJ databases">
        <title>Sequencing and Comparison of Genomes and Transcriptome Profiles of Human Ehrlichiosis Agents.</title>
        <authorList>
            <person name="Lin M."/>
            <person name="Daugherty S.C."/>
            <person name="Nagaraj S."/>
            <person name="Cheng Z."/>
            <person name="Xiong Q."/>
            <person name="Lin F.-Y."/>
            <person name="Sengamalay N."/>
            <person name="Ott S."/>
            <person name="Godinez A."/>
            <person name="Tallon L.J."/>
            <person name="Sadzewicz L."/>
            <person name="Fraser C.M."/>
            <person name="Dunning Hotopp J.C."/>
            <person name="Rikihisa Y."/>
        </authorList>
    </citation>
    <scope>NUCLEOTIDE SEQUENCE [LARGE SCALE GENOMIC DNA]</scope>
    <source>
        <strain evidence="1 2">Oregon</strain>
    </source>
</reference>
<name>X5GW60_9RICK</name>